<sequence length="117" mass="13512">MVDSYNTTKVQSHRRIFGFHSSTASSFSSGSSFAFKSLLRDRVRSSHPLDKPRFVGISHLLSRRSGEEGDREWAGIAKPRTTQNNRKWKPHRTIRRRGEEDYVIRFCDKGFGKGLVR</sequence>
<keyword evidence="2" id="KW-1185">Reference proteome</keyword>
<evidence type="ECO:0000313" key="1">
    <source>
        <dbReference type="EMBL" id="CAL1401651.1"/>
    </source>
</evidence>
<gene>
    <name evidence="1" type="ORF">LTRI10_LOCUS41697</name>
</gene>
<dbReference type="EMBL" id="OZ034820">
    <property type="protein sequence ID" value="CAL1401651.1"/>
    <property type="molecule type" value="Genomic_DNA"/>
</dbReference>
<accession>A0AAV2FTH6</accession>
<dbReference type="Proteomes" id="UP001497516">
    <property type="component" value="Chromosome 7"/>
</dbReference>
<name>A0AAV2FTH6_9ROSI</name>
<evidence type="ECO:0000313" key="2">
    <source>
        <dbReference type="Proteomes" id="UP001497516"/>
    </source>
</evidence>
<organism evidence="1 2">
    <name type="scientific">Linum trigynum</name>
    <dbReference type="NCBI Taxonomy" id="586398"/>
    <lineage>
        <taxon>Eukaryota</taxon>
        <taxon>Viridiplantae</taxon>
        <taxon>Streptophyta</taxon>
        <taxon>Embryophyta</taxon>
        <taxon>Tracheophyta</taxon>
        <taxon>Spermatophyta</taxon>
        <taxon>Magnoliopsida</taxon>
        <taxon>eudicotyledons</taxon>
        <taxon>Gunneridae</taxon>
        <taxon>Pentapetalae</taxon>
        <taxon>rosids</taxon>
        <taxon>fabids</taxon>
        <taxon>Malpighiales</taxon>
        <taxon>Linaceae</taxon>
        <taxon>Linum</taxon>
    </lineage>
</organism>
<reference evidence="1 2" key="1">
    <citation type="submission" date="2024-04" db="EMBL/GenBank/DDBJ databases">
        <authorList>
            <person name="Fracassetti M."/>
        </authorList>
    </citation>
    <scope>NUCLEOTIDE SEQUENCE [LARGE SCALE GENOMIC DNA]</scope>
</reference>
<proteinExistence type="predicted"/>
<protein>
    <submittedName>
        <fullName evidence="1">Uncharacterized protein</fullName>
    </submittedName>
</protein>
<dbReference type="AlphaFoldDB" id="A0AAV2FTH6"/>